<feature type="binding site" evidence="6">
    <location>
        <position position="372"/>
    </location>
    <ligand>
        <name>substrate</name>
    </ligand>
</feature>
<dbReference type="GO" id="GO:0006096">
    <property type="term" value="P:glycolytic process"/>
    <property type="evidence" value="ECO:0007669"/>
    <property type="project" value="UniProtKB-KW"/>
</dbReference>
<evidence type="ECO:0000256" key="8">
    <source>
        <dbReference type="RuleBase" id="RU004511"/>
    </source>
</evidence>
<feature type="site" description="Transition state stabilizer" evidence="7">
    <location>
        <position position="494"/>
    </location>
</feature>
<dbReference type="InterPro" id="IPR013078">
    <property type="entry name" value="His_Pase_superF_clade-1"/>
</dbReference>
<dbReference type="InterPro" id="IPR029033">
    <property type="entry name" value="His_PPase_superfam"/>
</dbReference>
<keyword evidence="4 8" id="KW-0413">Isomerase</keyword>
<evidence type="ECO:0000256" key="4">
    <source>
        <dbReference type="ARBA" id="ARBA00023235"/>
    </source>
</evidence>
<dbReference type="Gene3D" id="3.40.50.1240">
    <property type="entry name" value="Phosphoglycerate mutase-like"/>
    <property type="match status" value="1"/>
</dbReference>
<name>G0QZ35_ICHMU</name>
<feature type="binding site" evidence="6">
    <location>
        <begin position="399"/>
        <end position="402"/>
    </location>
    <ligand>
        <name>substrate</name>
    </ligand>
</feature>
<evidence type="ECO:0000313" key="12">
    <source>
        <dbReference type="Proteomes" id="UP000008983"/>
    </source>
</evidence>
<dbReference type="CDD" id="cd07067">
    <property type="entry name" value="HP_PGM_like"/>
    <property type="match status" value="1"/>
</dbReference>
<comment type="similarity">
    <text evidence="2 8">Belongs to the phosphoglycerate mutase family. BPG-dependent PGAM subfamily.</text>
</comment>
<organism evidence="11 12">
    <name type="scientific">Ichthyophthirius multifiliis</name>
    <name type="common">White spot disease agent</name>
    <name type="synonym">Ich</name>
    <dbReference type="NCBI Taxonomy" id="5932"/>
    <lineage>
        <taxon>Eukaryota</taxon>
        <taxon>Sar</taxon>
        <taxon>Alveolata</taxon>
        <taxon>Ciliophora</taxon>
        <taxon>Intramacronucleata</taxon>
        <taxon>Oligohymenophorea</taxon>
        <taxon>Hymenostomatida</taxon>
        <taxon>Ophryoglenina</taxon>
        <taxon>Ichthyophthirius</taxon>
    </lineage>
</organism>
<keyword evidence="9" id="KW-0175">Coiled coil</keyword>
<keyword evidence="10" id="KW-0472">Membrane</keyword>
<dbReference type="NCBIfam" id="TIGR01258">
    <property type="entry name" value="pgm_1"/>
    <property type="match status" value="1"/>
</dbReference>
<reference evidence="11 12" key="1">
    <citation type="submission" date="2011-07" db="EMBL/GenBank/DDBJ databases">
        <authorList>
            <person name="Coyne R."/>
            <person name="Brami D."/>
            <person name="Johnson J."/>
            <person name="Hostetler J."/>
            <person name="Hannick L."/>
            <person name="Clark T."/>
            <person name="Cassidy-Hanley D."/>
            <person name="Inman J."/>
        </authorList>
    </citation>
    <scope>NUCLEOTIDE SEQUENCE [LARGE SCALE GENOMIC DNA]</scope>
    <source>
        <strain evidence="11 12">G5</strain>
    </source>
</reference>
<comment type="catalytic activity">
    <reaction evidence="1 8">
        <text>(2R)-2-phosphoglycerate = (2R)-3-phosphoglycerate</text>
        <dbReference type="Rhea" id="RHEA:15901"/>
        <dbReference type="ChEBI" id="CHEBI:58272"/>
        <dbReference type="ChEBI" id="CHEBI:58289"/>
        <dbReference type="EC" id="5.4.2.11"/>
    </reaction>
</comment>
<dbReference type="GeneID" id="14905633"/>
<dbReference type="Pfam" id="PF00300">
    <property type="entry name" value="His_Phos_1"/>
    <property type="match status" value="1"/>
</dbReference>
<dbReference type="AlphaFoldDB" id="G0QZ35"/>
<feature type="transmembrane region" description="Helical" evidence="10">
    <location>
        <begin position="276"/>
        <end position="299"/>
    </location>
</feature>
<evidence type="ECO:0000256" key="10">
    <source>
        <dbReference type="SAM" id="Phobius"/>
    </source>
</evidence>
<feature type="binding site" evidence="6">
    <location>
        <begin position="426"/>
        <end position="427"/>
    </location>
    <ligand>
        <name>substrate</name>
    </ligand>
</feature>
<dbReference type="EC" id="5.4.2.11" evidence="8"/>
<feature type="active site" description="Proton donor/acceptor" evidence="5">
    <location>
        <position position="399"/>
    </location>
</feature>
<dbReference type="InterPro" id="IPR005952">
    <property type="entry name" value="Phosphogly_mut1"/>
</dbReference>
<dbReference type="InterPro" id="IPR001345">
    <property type="entry name" value="PG/BPGM_mutase_AS"/>
</dbReference>
<keyword evidence="10" id="KW-1133">Transmembrane helix</keyword>
<dbReference type="HAMAP" id="MF_01039">
    <property type="entry name" value="PGAM_GpmA"/>
    <property type="match status" value="1"/>
</dbReference>
<dbReference type="Proteomes" id="UP000008983">
    <property type="component" value="Unassembled WGS sequence"/>
</dbReference>
<proteinExistence type="inferred from homology"/>
<feature type="binding site" evidence="6">
    <location>
        <begin position="333"/>
        <end position="334"/>
    </location>
    <ligand>
        <name>substrate</name>
    </ligand>
</feature>
<gene>
    <name evidence="11" type="ORF">IMG5_154090</name>
</gene>
<evidence type="ECO:0000256" key="3">
    <source>
        <dbReference type="ARBA" id="ARBA00023152"/>
    </source>
</evidence>
<feature type="coiled-coil region" evidence="9">
    <location>
        <begin position="180"/>
        <end position="275"/>
    </location>
</feature>
<evidence type="ECO:0000256" key="2">
    <source>
        <dbReference type="ARBA" id="ARBA00006717"/>
    </source>
</evidence>
<feature type="active site" description="Tele-phosphohistidine intermediate" evidence="5">
    <location>
        <position position="321"/>
    </location>
</feature>
<evidence type="ECO:0000256" key="9">
    <source>
        <dbReference type="SAM" id="Coils"/>
    </source>
</evidence>
<dbReference type="SUPFAM" id="SSF53254">
    <property type="entry name" value="Phosphoglycerate mutase-like"/>
    <property type="match status" value="1"/>
</dbReference>
<dbReference type="GO" id="GO:0004619">
    <property type="term" value="F:phosphoglycerate mutase activity"/>
    <property type="evidence" value="ECO:0007669"/>
    <property type="project" value="UniProtKB-EC"/>
</dbReference>
<keyword evidence="12" id="KW-1185">Reference proteome</keyword>
<evidence type="ECO:0000256" key="6">
    <source>
        <dbReference type="PIRSR" id="PIRSR613078-2"/>
    </source>
</evidence>
<dbReference type="InParanoid" id="G0QZ35"/>
<feature type="binding site" evidence="6">
    <location>
        <position position="410"/>
    </location>
    <ligand>
        <name>substrate</name>
    </ligand>
</feature>
<evidence type="ECO:0000256" key="7">
    <source>
        <dbReference type="PIRSR" id="PIRSR613078-3"/>
    </source>
</evidence>
<feature type="binding site" evidence="6">
    <location>
        <begin position="320"/>
        <end position="327"/>
    </location>
    <ligand>
        <name>substrate</name>
    </ligand>
</feature>
<dbReference type="STRING" id="857967.G0QZ35"/>
<sequence>MSDYNLNSFCSDHENEQQEENIKDYLNDPKNPPDHRLRISIDIRSLKDQDFRGNIYNLLQAQVKKTSQSYARVYDVYLPVDELDEERNPIKKIAELRVILYLEDLGPKDQLNQKEKELGLDENEEYNNLEQQQQPLVLNDKNSDFVGDLEYKIIWELENWKKAEEQKFKIYLKQKEVDFLQKLNEEYKRKEIEKDKVFKKTECSINLLHKKIKEKANDLQKREQKIVLLEEELKTKIQDVSRQVSIKEDLIVDLKKKLKDEKGNSEKEKTVLKAQYIILLIIFICVSIFYSPSIFYVLISINSRFCFSTQEAKYKIVLMRHGESIWNQENRFTGWKDVQLSAKGIQEARSAGKTLKQNGYEFDIVFTSVLQRAIQTYNNVADELECHHLPVIKHWRLNERHYGSLQGLNKSETAQLHGEDQVKIWRRSYSIPPPPMTENDERFPGKDKRYAQVPAHALPKTEALADCVVRVIPFWYDAIVPQVLSGKKVMVVAHGNSLRSIVKHLDNVSEKDITEINIPTSVPLVYEFDEEFKPIRHFYLEIRSSFQLRKKK</sequence>
<dbReference type="RefSeq" id="XP_004030757.1">
    <property type="nucleotide sequence ID" value="XM_004030709.1"/>
</dbReference>
<feature type="binding site" evidence="6">
    <location>
        <begin position="495"/>
        <end position="496"/>
    </location>
    <ligand>
        <name>substrate</name>
    </ligand>
</feature>
<dbReference type="PROSITE" id="PS00175">
    <property type="entry name" value="PG_MUTASE"/>
    <property type="match status" value="1"/>
</dbReference>
<evidence type="ECO:0000256" key="5">
    <source>
        <dbReference type="PIRSR" id="PIRSR613078-1"/>
    </source>
</evidence>
<dbReference type="SMART" id="SM00855">
    <property type="entry name" value="PGAM"/>
    <property type="match status" value="1"/>
</dbReference>
<dbReference type="OrthoDB" id="354304at2759"/>
<keyword evidence="3 8" id="KW-0324">Glycolysis</keyword>
<dbReference type="PANTHER" id="PTHR11931">
    <property type="entry name" value="PHOSPHOGLYCERATE MUTASE"/>
    <property type="match status" value="1"/>
</dbReference>
<keyword evidence="10" id="KW-0812">Transmembrane</keyword>
<dbReference type="EMBL" id="GL984136">
    <property type="protein sequence ID" value="EGR29521.1"/>
    <property type="molecule type" value="Genomic_DNA"/>
</dbReference>
<dbReference type="FunFam" id="3.40.50.1240:FF:000003">
    <property type="entry name" value="2,3-bisphosphoglycerate-dependent phosphoglycerate mutase"/>
    <property type="match status" value="1"/>
</dbReference>
<protein>
    <recommendedName>
        <fullName evidence="8">Phosphoglycerate mutase</fullName>
        <ecNumber evidence="8">5.4.2.11</ecNumber>
    </recommendedName>
</protein>
<dbReference type="eggNOG" id="KOG0235">
    <property type="taxonomic scope" value="Eukaryota"/>
</dbReference>
<evidence type="ECO:0000256" key="1">
    <source>
        <dbReference type="ARBA" id="ARBA00000380"/>
    </source>
</evidence>
<evidence type="ECO:0000313" key="11">
    <source>
        <dbReference type="EMBL" id="EGR29521.1"/>
    </source>
</evidence>
<accession>G0QZ35</accession>
<dbReference type="NCBIfam" id="NF010713">
    <property type="entry name" value="PRK14115.1"/>
    <property type="match status" value="1"/>
</dbReference>